<dbReference type="STRING" id="64702.SAMN05443377_10513"/>
<evidence type="ECO:0000313" key="3">
    <source>
        <dbReference type="Proteomes" id="UP000198815"/>
    </source>
</evidence>
<dbReference type="RefSeq" id="WP_091968099.1">
    <property type="nucleotide sequence ID" value="NZ_FOGZ01000005.1"/>
</dbReference>
<evidence type="ECO:0000259" key="1">
    <source>
        <dbReference type="Pfam" id="PF05193"/>
    </source>
</evidence>
<dbReference type="AlphaFoldDB" id="A0A1H9QYS9"/>
<dbReference type="SUPFAM" id="SSF63411">
    <property type="entry name" value="LuxS/MPP-like metallohydrolase"/>
    <property type="match status" value="2"/>
</dbReference>
<dbReference type="InterPro" id="IPR007863">
    <property type="entry name" value="Peptidase_M16_C"/>
</dbReference>
<feature type="domain" description="Peptidase M16 C-terminal" evidence="1">
    <location>
        <begin position="193"/>
        <end position="355"/>
    </location>
</feature>
<organism evidence="2 3">
    <name type="scientific">Propionibacterium cyclohexanicum</name>
    <dbReference type="NCBI Taxonomy" id="64702"/>
    <lineage>
        <taxon>Bacteria</taxon>
        <taxon>Bacillati</taxon>
        <taxon>Actinomycetota</taxon>
        <taxon>Actinomycetes</taxon>
        <taxon>Propionibacteriales</taxon>
        <taxon>Propionibacteriaceae</taxon>
        <taxon>Propionibacterium</taxon>
    </lineage>
</organism>
<name>A0A1H9QYS9_9ACTN</name>
<dbReference type="EMBL" id="FOGZ01000005">
    <property type="protein sequence ID" value="SER65405.1"/>
    <property type="molecule type" value="Genomic_DNA"/>
</dbReference>
<dbReference type="Gene3D" id="3.30.830.10">
    <property type="entry name" value="Metalloenzyme, LuxS/M16 peptidase-like"/>
    <property type="match status" value="2"/>
</dbReference>
<dbReference type="InterPro" id="IPR050361">
    <property type="entry name" value="MPP/UQCRC_Complex"/>
</dbReference>
<accession>A0A1H9QYS9</accession>
<dbReference type="GO" id="GO:0046872">
    <property type="term" value="F:metal ion binding"/>
    <property type="evidence" value="ECO:0007669"/>
    <property type="project" value="InterPro"/>
</dbReference>
<dbReference type="PANTHER" id="PTHR11851:SF224">
    <property type="entry name" value="PROCESSING PROTEASE"/>
    <property type="match status" value="1"/>
</dbReference>
<dbReference type="Pfam" id="PF05193">
    <property type="entry name" value="Peptidase_M16_C"/>
    <property type="match status" value="1"/>
</dbReference>
<protein>
    <submittedName>
        <fullName evidence="2">Predicted Zn-dependent peptidase</fullName>
    </submittedName>
</protein>
<dbReference type="Proteomes" id="UP000198815">
    <property type="component" value="Unassembled WGS sequence"/>
</dbReference>
<proteinExistence type="predicted"/>
<dbReference type="OrthoDB" id="9811314at2"/>
<sequence length="455" mass="48489">MTMPTVGPRPQVHEARPWHFPRPQVQPLANGMQVWAFQLPGQHVLSVQLVMDIALADEPPGLDGVATLALRGSDEGSRTHPGFELARRIEDIGAAYDGNAGWWGTAAGISVAAPQARDGLQLLHEIVREPLYAPDDIERHRAIRLAEIERSRLNSAVLAGAAVREAMWPTASRQALAAGGSASGIEASDEHAIHEFHDRWWRPEGATLVLAGDLPEGLTQAACELFGAWPATGLRPDRTAPEGHGGSPTIRVVDRPGAVAADLQIGLITPGRQHPDWARMQVATMCLGGLFGSRLNLVLREQRGYTYGVQAGLHAGRFNGTFSVRSSFRTEVAARACREVVNLLDVAAQPLDEHETGDAVRYLSGIAPLRYDTAEAIAEQASVLAAHQVSPGWIDELHARIASTSAEQASAAFARHIGTAVARGGAHIALCGDAATLAPQLESQGFGVELVTPTL</sequence>
<reference evidence="2 3" key="1">
    <citation type="submission" date="2016-10" db="EMBL/GenBank/DDBJ databases">
        <authorList>
            <person name="de Groot N.N."/>
        </authorList>
    </citation>
    <scope>NUCLEOTIDE SEQUENCE [LARGE SCALE GENOMIC DNA]</scope>
    <source>
        <strain evidence="2 3">DSM 16859</strain>
    </source>
</reference>
<evidence type="ECO:0000313" key="2">
    <source>
        <dbReference type="EMBL" id="SER65405.1"/>
    </source>
</evidence>
<dbReference type="PANTHER" id="PTHR11851">
    <property type="entry name" value="METALLOPROTEASE"/>
    <property type="match status" value="1"/>
</dbReference>
<dbReference type="InterPro" id="IPR011249">
    <property type="entry name" value="Metalloenz_LuxS/M16"/>
</dbReference>
<gene>
    <name evidence="2" type="ORF">SAMN05443377_10513</name>
</gene>
<keyword evidence="3" id="KW-1185">Reference proteome</keyword>